<dbReference type="Pfam" id="PF02518">
    <property type="entry name" value="HATPase_c"/>
    <property type="match status" value="1"/>
</dbReference>
<dbReference type="EMBL" id="JABFDB010000012">
    <property type="protein sequence ID" value="NYZ21542.1"/>
    <property type="molecule type" value="Genomic_DNA"/>
</dbReference>
<dbReference type="InterPro" id="IPR005467">
    <property type="entry name" value="His_kinase_dom"/>
</dbReference>
<evidence type="ECO:0000256" key="3">
    <source>
        <dbReference type="ARBA" id="ARBA00022553"/>
    </source>
</evidence>
<dbReference type="SMART" id="SM00448">
    <property type="entry name" value="REC"/>
    <property type="match status" value="1"/>
</dbReference>
<dbReference type="Gene3D" id="3.30.450.40">
    <property type="match status" value="1"/>
</dbReference>
<dbReference type="Gene3D" id="3.40.50.2300">
    <property type="match status" value="1"/>
</dbReference>
<dbReference type="InterPro" id="IPR003594">
    <property type="entry name" value="HATPase_dom"/>
</dbReference>
<feature type="domain" description="Response regulatory" evidence="9">
    <location>
        <begin position="566"/>
        <end position="677"/>
    </location>
</feature>
<dbReference type="CDD" id="cd00130">
    <property type="entry name" value="PAS"/>
    <property type="match status" value="1"/>
</dbReference>
<dbReference type="NCBIfam" id="TIGR00229">
    <property type="entry name" value="sensory_box"/>
    <property type="match status" value="1"/>
</dbReference>
<dbReference type="PROSITE" id="PS50109">
    <property type="entry name" value="HIS_KIN"/>
    <property type="match status" value="1"/>
</dbReference>
<evidence type="ECO:0000313" key="11">
    <source>
        <dbReference type="Proteomes" id="UP000584642"/>
    </source>
</evidence>
<dbReference type="InterPro" id="IPR013656">
    <property type="entry name" value="PAS_4"/>
</dbReference>
<evidence type="ECO:0000259" key="9">
    <source>
        <dbReference type="PROSITE" id="PS50110"/>
    </source>
</evidence>
<keyword evidence="3 6" id="KW-0597">Phosphoprotein</keyword>
<dbReference type="InterPro" id="IPR036890">
    <property type="entry name" value="HATPase_C_sf"/>
</dbReference>
<dbReference type="SMART" id="SM00387">
    <property type="entry name" value="HATPase_c"/>
    <property type="match status" value="1"/>
</dbReference>
<dbReference type="InterPro" id="IPR029016">
    <property type="entry name" value="GAF-like_dom_sf"/>
</dbReference>
<dbReference type="Gene3D" id="3.30.450.20">
    <property type="entry name" value="PAS domain"/>
    <property type="match status" value="1"/>
</dbReference>
<evidence type="ECO:0000313" key="10">
    <source>
        <dbReference type="EMBL" id="NYZ21542.1"/>
    </source>
</evidence>
<accession>A0ABX2TB27</accession>
<evidence type="ECO:0000256" key="7">
    <source>
        <dbReference type="SAM" id="MobiDB-lite"/>
    </source>
</evidence>
<keyword evidence="4" id="KW-0808">Transferase</keyword>
<dbReference type="InterPro" id="IPR000014">
    <property type="entry name" value="PAS"/>
</dbReference>
<dbReference type="Gene3D" id="3.30.565.10">
    <property type="entry name" value="Histidine kinase-like ATPase, C-terminal domain"/>
    <property type="match status" value="1"/>
</dbReference>
<sequence>MTCPPADPLHDDTAATGDALDRALIELGDRLRDLDDAAAVTAGALEVVGRALAPARAEFTDLDGGDGDRDGGAPSWPGRQWSGLADELRGGRVVVVGDTGTDPRTITTGRPADALRRALLVVPVELGGRTAAVLTIEDSAPRAWNGAEVTFARIAADRIWAAVAHTRALTRLKAGEERVQERTRALLHSEARFQGYFDASPEFLFLARITPDGRFVYEDVNPAGERQYGLSRRDIVGRSPEELWDRATAADIVRRARQCLKLGRPVRYETERRFNGQPMTLNVVVAPLEKGTTGTEGLFLYCGRDMTEQRLAEEQLRQSQKMEAIGQLTGGVAHDFNNLLQALTGCLQMIERRTGGAPAIRPLVEAGQQAIHRGARLIQQLMAFGRRQSLHPESLSLRDRVFGMSELLLRALRADIAIETAFAADLWPVEVDPTQLELAVINLAVNARDAMPAGGRLTVSAANLPGGDDAPDMVRLTVADTGTGMAPEVQARAFEPFYTTKEVGKGSGLGLAQVYGFTRQSGGRVEIDSAPGRGTSITLLLPRTTKPVSGTAPDLPAATGNRAGARVLLAEDDPVVASMVAAALEDAGYAVVRTGNAAEALEVLSSGAPVDLLFSDVVMPGAMNGIDLAHAARRARPGLPVVLTTGYSEDVSNIQDVHVLPKPYQIAELVTLLEAALGESPPPP</sequence>
<dbReference type="InterPro" id="IPR001789">
    <property type="entry name" value="Sig_transdc_resp-reg_receiver"/>
</dbReference>
<comment type="caution">
    <text evidence="10">The sequence shown here is derived from an EMBL/GenBank/DDBJ whole genome shotgun (WGS) entry which is preliminary data.</text>
</comment>
<dbReference type="InterPro" id="IPR004358">
    <property type="entry name" value="Sig_transdc_His_kin-like_C"/>
</dbReference>
<dbReference type="SUPFAM" id="SSF55785">
    <property type="entry name" value="PYP-like sensor domain (PAS domain)"/>
    <property type="match status" value="1"/>
</dbReference>
<feature type="modified residue" description="4-aspartylphosphate" evidence="6">
    <location>
        <position position="616"/>
    </location>
</feature>
<dbReference type="Proteomes" id="UP000584642">
    <property type="component" value="Unassembled WGS sequence"/>
</dbReference>
<dbReference type="InterPro" id="IPR003018">
    <property type="entry name" value="GAF"/>
</dbReference>
<dbReference type="SMART" id="SM00065">
    <property type="entry name" value="GAF"/>
    <property type="match status" value="1"/>
</dbReference>
<feature type="region of interest" description="Disordered" evidence="7">
    <location>
        <begin position="59"/>
        <end position="82"/>
    </location>
</feature>
<evidence type="ECO:0000256" key="6">
    <source>
        <dbReference type="PROSITE-ProRule" id="PRU00169"/>
    </source>
</evidence>
<dbReference type="Pfam" id="PF08448">
    <property type="entry name" value="PAS_4"/>
    <property type="match status" value="1"/>
</dbReference>
<evidence type="ECO:0000256" key="5">
    <source>
        <dbReference type="ARBA" id="ARBA00022777"/>
    </source>
</evidence>
<feature type="domain" description="Histidine kinase" evidence="8">
    <location>
        <begin position="331"/>
        <end position="545"/>
    </location>
</feature>
<dbReference type="InterPro" id="IPR036097">
    <property type="entry name" value="HisK_dim/P_sf"/>
</dbReference>
<dbReference type="PRINTS" id="PR00344">
    <property type="entry name" value="BCTRLSENSOR"/>
</dbReference>
<protein>
    <recommendedName>
        <fullName evidence="2">histidine kinase</fullName>
        <ecNumber evidence="2">2.7.13.3</ecNumber>
    </recommendedName>
</protein>
<reference evidence="10 11" key="1">
    <citation type="submission" date="2020-05" db="EMBL/GenBank/DDBJ databases">
        <title>Azospirillum oleiclasticum sp. nov, a nitrogen-fixing and heavy crude oil-emulsifying bacterium isolated from the crude oil of Yumen Oilfield.</title>
        <authorList>
            <person name="Wu D."/>
            <person name="Cai M."/>
            <person name="Zhang X."/>
        </authorList>
    </citation>
    <scope>NUCLEOTIDE SEQUENCE [LARGE SCALE GENOMIC DNA]</scope>
    <source>
        <strain evidence="10 11">ROY-1-1-2</strain>
    </source>
</reference>
<dbReference type="InterPro" id="IPR011006">
    <property type="entry name" value="CheY-like_superfamily"/>
</dbReference>
<dbReference type="SUPFAM" id="SSF55781">
    <property type="entry name" value="GAF domain-like"/>
    <property type="match status" value="1"/>
</dbReference>
<name>A0ABX2TB27_9PROT</name>
<dbReference type="EC" id="2.7.13.3" evidence="2"/>
<dbReference type="Gene3D" id="1.10.287.130">
    <property type="match status" value="1"/>
</dbReference>
<evidence type="ECO:0000259" key="8">
    <source>
        <dbReference type="PROSITE" id="PS50109"/>
    </source>
</evidence>
<evidence type="ECO:0000256" key="1">
    <source>
        <dbReference type="ARBA" id="ARBA00000085"/>
    </source>
</evidence>
<dbReference type="SUPFAM" id="SSF55874">
    <property type="entry name" value="ATPase domain of HSP90 chaperone/DNA topoisomerase II/histidine kinase"/>
    <property type="match status" value="1"/>
</dbReference>
<dbReference type="Pfam" id="PF13185">
    <property type="entry name" value="GAF_2"/>
    <property type="match status" value="1"/>
</dbReference>
<dbReference type="SMART" id="SM00091">
    <property type="entry name" value="PAS"/>
    <property type="match status" value="1"/>
</dbReference>
<comment type="catalytic activity">
    <reaction evidence="1">
        <text>ATP + protein L-histidine = ADP + protein N-phospho-L-histidine.</text>
        <dbReference type="EC" id="2.7.13.3"/>
    </reaction>
</comment>
<dbReference type="RefSeq" id="WP_180283317.1">
    <property type="nucleotide sequence ID" value="NZ_JABFDB010000012.1"/>
</dbReference>
<dbReference type="SUPFAM" id="SSF47384">
    <property type="entry name" value="Homodimeric domain of signal transducing histidine kinase"/>
    <property type="match status" value="1"/>
</dbReference>
<keyword evidence="5" id="KW-0418">Kinase</keyword>
<proteinExistence type="predicted"/>
<dbReference type="PROSITE" id="PS50110">
    <property type="entry name" value="RESPONSE_REGULATORY"/>
    <property type="match status" value="1"/>
</dbReference>
<dbReference type="SMART" id="SM00388">
    <property type="entry name" value="HisKA"/>
    <property type="match status" value="1"/>
</dbReference>
<dbReference type="PANTHER" id="PTHR43065:SF49">
    <property type="entry name" value="HISTIDINE KINASE"/>
    <property type="match status" value="1"/>
</dbReference>
<evidence type="ECO:0000256" key="4">
    <source>
        <dbReference type="ARBA" id="ARBA00022679"/>
    </source>
</evidence>
<organism evidence="10 11">
    <name type="scientific">Azospirillum oleiclasticum</name>
    <dbReference type="NCBI Taxonomy" id="2735135"/>
    <lineage>
        <taxon>Bacteria</taxon>
        <taxon>Pseudomonadati</taxon>
        <taxon>Pseudomonadota</taxon>
        <taxon>Alphaproteobacteria</taxon>
        <taxon>Rhodospirillales</taxon>
        <taxon>Azospirillaceae</taxon>
        <taxon>Azospirillum</taxon>
    </lineage>
</organism>
<evidence type="ECO:0000256" key="2">
    <source>
        <dbReference type="ARBA" id="ARBA00012438"/>
    </source>
</evidence>
<dbReference type="PANTHER" id="PTHR43065">
    <property type="entry name" value="SENSOR HISTIDINE KINASE"/>
    <property type="match status" value="1"/>
</dbReference>
<keyword evidence="11" id="KW-1185">Reference proteome</keyword>
<dbReference type="InterPro" id="IPR035965">
    <property type="entry name" value="PAS-like_dom_sf"/>
</dbReference>
<dbReference type="Pfam" id="PF00072">
    <property type="entry name" value="Response_reg"/>
    <property type="match status" value="1"/>
</dbReference>
<gene>
    <name evidence="10" type="ORF">HND93_17660</name>
</gene>
<dbReference type="SUPFAM" id="SSF52172">
    <property type="entry name" value="CheY-like"/>
    <property type="match status" value="1"/>
</dbReference>
<dbReference type="InterPro" id="IPR003661">
    <property type="entry name" value="HisK_dim/P_dom"/>
</dbReference>